<dbReference type="GO" id="GO:0003700">
    <property type="term" value="F:DNA-binding transcription factor activity"/>
    <property type="evidence" value="ECO:0007669"/>
    <property type="project" value="InterPro"/>
</dbReference>
<sequence length="301" mass="34088">MAKVTLEQWRVLQTVVDEGSFAKAALKLHKSQSNISYTVARLQEQLGIQLLQTEGRRAVLTPHAVEILKLSRQITRAAKNVEIAALNLKSIYENSLRLAIDEIFPLSVLLAVLYQFGQENKYTRLIINQGLLSGPSDQLIQGEAELAVISKIPEGYTANKLMDVHFLPYAHKDSSLHQKKCTLEDLYDERYLIAQDSGSIKKWNEGWLGSEFHWKVSSLEMKVQCAAHGIGFAWLPQHMVEGRNLPLLPLCMEENNIRTYPIYLVHHQSQELGPSAKYLIELFKKYSQAREVGVVHEGLEA</sequence>
<gene>
    <name evidence="6" type="primary">cmpR</name>
    <name evidence="6" type="ORF">NCTC11370_00423</name>
</gene>
<dbReference type="Pfam" id="PF03466">
    <property type="entry name" value="LysR_substrate"/>
    <property type="match status" value="1"/>
</dbReference>
<keyword evidence="3" id="KW-0238">DNA-binding</keyword>
<dbReference type="Pfam" id="PF00126">
    <property type="entry name" value="HTH_1"/>
    <property type="match status" value="1"/>
</dbReference>
<evidence type="ECO:0000256" key="1">
    <source>
        <dbReference type="ARBA" id="ARBA00009437"/>
    </source>
</evidence>
<dbReference type="SUPFAM" id="SSF53850">
    <property type="entry name" value="Periplasmic binding protein-like II"/>
    <property type="match status" value="1"/>
</dbReference>
<dbReference type="InterPro" id="IPR036388">
    <property type="entry name" value="WH-like_DNA-bd_sf"/>
</dbReference>
<evidence type="ECO:0000259" key="5">
    <source>
        <dbReference type="PROSITE" id="PS50931"/>
    </source>
</evidence>
<dbReference type="GeneID" id="93291328"/>
<dbReference type="InterPro" id="IPR000847">
    <property type="entry name" value="LysR_HTH_N"/>
</dbReference>
<accession>A0A377G6V2</accession>
<keyword evidence="4" id="KW-0804">Transcription</keyword>
<dbReference type="Gene3D" id="3.40.190.290">
    <property type="match status" value="1"/>
</dbReference>
<evidence type="ECO:0000256" key="2">
    <source>
        <dbReference type="ARBA" id="ARBA00023015"/>
    </source>
</evidence>
<dbReference type="EMBL" id="UGGT01000001">
    <property type="protein sequence ID" value="STO20369.1"/>
    <property type="molecule type" value="Genomic_DNA"/>
</dbReference>
<dbReference type="Proteomes" id="UP000254554">
    <property type="component" value="Unassembled WGS sequence"/>
</dbReference>
<protein>
    <submittedName>
        <fullName evidence="6">HTH-type transcriptional activator CmpR</fullName>
    </submittedName>
</protein>
<dbReference type="GO" id="GO:0000976">
    <property type="term" value="F:transcription cis-regulatory region binding"/>
    <property type="evidence" value="ECO:0007669"/>
    <property type="project" value="TreeGrafter"/>
</dbReference>
<dbReference type="PANTHER" id="PTHR30126:SF88">
    <property type="entry name" value="TRANSCRIPTIONAL REGULATOR-RELATED"/>
    <property type="match status" value="1"/>
</dbReference>
<dbReference type="InterPro" id="IPR036390">
    <property type="entry name" value="WH_DNA-bd_sf"/>
</dbReference>
<evidence type="ECO:0000256" key="4">
    <source>
        <dbReference type="ARBA" id="ARBA00023163"/>
    </source>
</evidence>
<proteinExistence type="inferred from homology"/>
<evidence type="ECO:0000313" key="7">
    <source>
        <dbReference type="Proteomes" id="UP000254554"/>
    </source>
</evidence>
<evidence type="ECO:0000256" key="3">
    <source>
        <dbReference type="ARBA" id="ARBA00023125"/>
    </source>
</evidence>
<dbReference type="OrthoDB" id="6988449at2"/>
<dbReference type="InterPro" id="IPR005119">
    <property type="entry name" value="LysR_subst-bd"/>
</dbReference>
<dbReference type="PROSITE" id="PS50931">
    <property type="entry name" value="HTH_LYSR"/>
    <property type="match status" value="1"/>
</dbReference>
<feature type="domain" description="HTH lysR-type" evidence="5">
    <location>
        <begin position="4"/>
        <end position="61"/>
    </location>
</feature>
<keyword evidence="2" id="KW-0805">Transcription regulation</keyword>
<dbReference type="RefSeq" id="WP_019349483.1">
    <property type="nucleotide sequence ID" value="NZ_UGGT01000001.1"/>
</dbReference>
<dbReference type="CDD" id="cd05466">
    <property type="entry name" value="PBP2_LTTR_substrate"/>
    <property type="match status" value="1"/>
</dbReference>
<dbReference type="STRING" id="1094715.GCA_000236165_00282"/>
<keyword evidence="7" id="KW-1185">Reference proteome</keyword>
<dbReference type="PANTHER" id="PTHR30126">
    <property type="entry name" value="HTH-TYPE TRANSCRIPTIONAL REGULATOR"/>
    <property type="match status" value="1"/>
</dbReference>
<reference evidence="6 7" key="1">
    <citation type="submission" date="2018-06" db="EMBL/GenBank/DDBJ databases">
        <authorList>
            <consortium name="Pathogen Informatics"/>
            <person name="Doyle S."/>
        </authorList>
    </citation>
    <scope>NUCLEOTIDE SEQUENCE [LARGE SCALE GENOMIC DNA]</scope>
    <source>
        <strain evidence="6 7">NCTC11370</strain>
    </source>
</reference>
<dbReference type="SUPFAM" id="SSF46785">
    <property type="entry name" value="Winged helix' DNA-binding domain"/>
    <property type="match status" value="1"/>
</dbReference>
<dbReference type="Gene3D" id="1.10.10.10">
    <property type="entry name" value="Winged helix-like DNA-binding domain superfamily/Winged helix DNA-binding domain"/>
    <property type="match status" value="1"/>
</dbReference>
<name>A0A377G6V2_9GAMM</name>
<evidence type="ECO:0000313" key="6">
    <source>
        <dbReference type="EMBL" id="STO20369.1"/>
    </source>
</evidence>
<comment type="similarity">
    <text evidence="1">Belongs to the LysR transcriptional regulatory family.</text>
</comment>
<dbReference type="AlphaFoldDB" id="A0A377G6V2"/>
<organism evidence="6 7">
    <name type="scientific">Fluoribacter dumoffii</name>
    <dbReference type="NCBI Taxonomy" id="463"/>
    <lineage>
        <taxon>Bacteria</taxon>
        <taxon>Pseudomonadati</taxon>
        <taxon>Pseudomonadota</taxon>
        <taxon>Gammaproteobacteria</taxon>
        <taxon>Legionellales</taxon>
        <taxon>Legionellaceae</taxon>
        <taxon>Fluoribacter</taxon>
    </lineage>
</organism>